<comment type="caution">
    <text evidence="1">The sequence shown here is derived from an EMBL/GenBank/DDBJ whole genome shotgun (WGS) entry which is preliminary data.</text>
</comment>
<dbReference type="RefSeq" id="WP_036874947.1">
    <property type="nucleotide sequence ID" value="NZ_JRNN01000096.1"/>
</dbReference>
<name>A0A096BIE0_9BACT</name>
<dbReference type="EMBL" id="JRNN01000096">
    <property type="protein sequence ID" value="KGF32914.1"/>
    <property type="molecule type" value="Genomic_DNA"/>
</dbReference>
<dbReference type="AlphaFoldDB" id="A0A096BIE0"/>
<sequence length="111" mass="13045">MLTKEEISAMINEAAREIAETEDIDNTIAFTKQIGGCVIEVCYNLTSDYREVIINHEDDYHESPRLSQYIEDHLPDNLYYVVVEAREERIQAYKDDLAMYESLESQFYPRL</sequence>
<evidence type="ECO:0000313" key="2">
    <source>
        <dbReference type="Proteomes" id="UP000029556"/>
    </source>
</evidence>
<gene>
    <name evidence="1" type="ORF">HMPREF2137_12295</name>
</gene>
<evidence type="ECO:0000313" key="1">
    <source>
        <dbReference type="EMBL" id="KGF32914.1"/>
    </source>
</evidence>
<dbReference type="Proteomes" id="UP000029556">
    <property type="component" value="Unassembled WGS sequence"/>
</dbReference>
<accession>A0A096BIE0</accession>
<reference evidence="1 2" key="1">
    <citation type="submission" date="2014-07" db="EMBL/GenBank/DDBJ databases">
        <authorList>
            <person name="McCorrison J."/>
            <person name="Sanka R."/>
            <person name="Torralba M."/>
            <person name="Gillis M."/>
            <person name="Haft D.H."/>
            <person name="Methe B."/>
            <person name="Sutton G."/>
            <person name="Nelson K.E."/>
        </authorList>
    </citation>
    <scope>NUCLEOTIDE SEQUENCE [LARGE SCALE GENOMIC DNA]</scope>
    <source>
        <strain evidence="1 2">DNF00853</strain>
    </source>
</reference>
<proteinExistence type="predicted"/>
<organism evidence="1 2">
    <name type="scientific">Hoylesella buccalis DNF00853</name>
    <dbReference type="NCBI Taxonomy" id="1401074"/>
    <lineage>
        <taxon>Bacteria</taxon>
        <taxon>Pseudomonadati</taxon>
        <taxon>Bacteroidota</taxon>
        <taxon>Bacteroidia</taxon>
        <taxon>Bacteroidales</taxon>
        <taxon>Prevotellaceae</taxon>
        <taxon>Hoylesella</taxon>
    </lineage>
</organism>
<protein>
    <submittedName>
        <fullName evidence="1">Uncharacterized protein</fullName>
    </submittedName>
</protein>
<dbReference type="OrthoDB" id="9982106at2"/>